<accession>A0A7C9EVZ3</accession>
<protein>
    <submittedName>
        <fullName evidence="1">Uncharacterized protein</fullName>
    </submittedName>
</protein>
<proteinExistence type="predicted"/>
<reference evidence="1" key="2">
    <citation type="submission" date="2020-07" db="EMBL/GenBank/DDBJ databases">
        <authorList>
            <person name="Vera ALvarez R."/>
            <person name="Arias-Moreno D.M."/>
            <person name="Jimenez-Jacinto V."/>
            <person name="Jimenez-Bremont J.F."/>
            <person name="Swaminathan K."/>
            <person name="Moose S.P."/>
            <person name="Guerrero-Gonzalez M.L."/>
            <person name="Marino-Ramirez L."/>
            <person name="Landsman D."/>
            <person name="Rodriguez-Kessler M."/>
            <person name="Delgado-Sanchez P."/>
        </authorList>
    </citation>
    <scope>NUCLEOTIDE SEQUENCE</scope>
    <source>
        <tissue evidence="1">Cladode</tissue>
    </source>
</reference>
<name>A0A7C9EVZ3_OPUST</name>
<reference evidence="1" key="1">
    <citation type="journal article" date="2013" name="J. Plant Res.">
        <title>Effect of fungi and light on seed germination of three Opuntia species from semiarid lands of central Mexico.</title>
        <authorList>
            <person name="Delgado-Sanchez P."/>
            <person name="Jimenez-Bremont J.F."/>
            <person name="Guerrero-Gonzalez Mde L."/>
            <person name="Flores J."/>
        </authorList>
    </citation>
    <scope>NUCLEOTIDE SEQUENCE</scope>
    <source>
        <tissue evidence="1">Cladode</tissue>
    </source>
</reference>
<organism evidence="1">
    <name type="scientific">Opuntia streptacantha</name>
    <name type="common">Prickly pear cactus</name>
    <name type="synonym">Opuntia cardona</name>
    <dbReference type="NCBI Taxonomy" id="393608"/>
    <lineage>
        <taxon>Eukaryota</taxon>
        <taxon>Viridiplantae</taxon>
        <taxon>Streptophyta</taxon>
        <taxon>Embryophyta</taxon>
        <taxon>Tracheophyta</taxon>
        <taxon>Spermatophyta</taxon>
        <taxon>Magnoliopsida</taxon>
        <taxon>eudicotyledons</taxon>
        <taxon>Gunneridae</taxon>
        <taxon>Pentapetalae</taxon>
        <taxon>Caryophyllales</taxon>
        <taxon>Cactineae</taxon>
        <taxon>Cactaceae</taxon>
        <taxon>Opuntioideae</taxon>
        <taxon>Opuntia</taxon>
    </lineage>
</organism>
<dbReference type="AlphaFoldDB" id="A0A7C9EVZ3"/>
<sequence>MCISVHPFWSSHHPHPNFSCRAYFSTHQWRHRDQKRLIPHKSKRISTLLCFSCVFLSIHFGPPIIRTPTSVAELTFPLINGGTEIRNDCSIPVTRNWALNLHG</sequence>
<dbReference type="EMBL" id="GISG01282198">
    <property type="protein sequence ID" value="MBA4679062.1"/>
    <property type="molecule type" value="Transcribed_RNA"/>
</dbReference>
<evidence type="ECO:0000313" key="1">
    <source>
        <dbReference type="EMBL" id="MBA4679062.1"/>
    </source>
</evidence>